<organism evidence="1 2">
    <name type="scientific">Pseudanabaena cinerea FACHB-1277</name>
    <dbReference type="NCBI Taxonomy" id="2949581"/>
    <lineage>
        <taxon>Bacteria</taxon>
        <taxon>Bacillati</taxon>
        <taxon>Cyanobacteriota</taxon>
        <taxon>Cyanophyceae</taxon>
        <taxon>Pseudanabaenales</taxon>
        <taxon>Pseudanabaenaceae</taxon>
        <taxon>Pseudanabaena</taxon>
        <taxon>Pseudanabaena cinerea</taxon>
    </lineage>
</organism>
<comment type="caution">
    <text evidence="1">The sequence shown here is derived from an EMBL/GenBank/DDBJ whole genome shotgun (WGS) entry which is preliminary data.</text>
</comment>
<reference evidence="1" key="2">
    <citation type="submission" date="2020-08" db="EMBL/GenBank/DDBJ databases">
        <authorList>
            <person name="Chen M."/>
            <person name="Teng W."/>
            <person name="Zhao L."/>
            <person name="Hu C."/>
            <person name="Zhou Y."/>
            <person name="Han B."/>
            <person name="Song L."/>
            <person name="Shu W."/>
        </authorList>
    </citation>
    <scope>NUCLEOTIDE SEQUENCE</scope>
    <source>
        <strain evidence="1">FACHB-1277</strain>
    </source>
</reference>
<gene>
    <name evidence="1" type="ORF">H6F44_12660</name>
</gene>
<dbReference type="EMBL" id="JACJPY010000038">
    <property type="protein sequence ID" value="MBD2150963.1"/>
    <property type="molecule type" value="Genomic_DNA"/>
</dbReference>
<keyword evidence="2" id="KW-1185">Reference proteome</keyword>
<protein>
    <submittedName>
        <fullName evidence="1">Uncharacterized protein</fullName>
    </submittedName>
</protein>
<reference evidence="1" key="1">
    <citation type="journal article" date="2015" name="ISME J.">
        <title>Draft Genome Sequence of Streptomyces incarnatus NRRL8089, which Produces the Nucleoside Antibiotic Sinefungin.</title>
        <authorList>
            <person name="Oshima K."/>
            <person name="Hattori M."/>
            <person name="Shimizu H."/>
            <person name="Fukuda K."/>
            <person name="Nemoto M."/>
            <person name="Inagaki K."/>
            <person name="Tamura T."/>
        </authorList>
    </citation>
    <scope>NUCLEOTIDE SEQUENCE</scope>
    <source>
        <strain evidence="1">FACHB-1277</strain>
    </source>
</reference>
<evidence type="ECO:0000313" key="2">
    <source>
        <dbReference type="Proteomes" id="UP000631421"/>
    </source>
</evidence>
<dbReference type="AlphaFoldDB" id="A0A926Z6N6"/>
<accession>A0A926Z6N6</accession>
<dbReference type="Proteomes" id="UP000631421">
    <property type="component" value="Unassembled WGS sequence"/>
</dbReference>
<dbReference type="RefSeq" id="WP_190351327.1">
    <property type="nucleotide sequence ID" value="NZ_JACJPY010000038.1"/>
</dbReference>
<proteinExistence type="predicted"/>
<sequence length="48" mass="5242">MDIKICVMQGDPLLARGCDRLETIPIQCSGQTAQDPLLARGRDQLETA</sequence>
<name>A0A926Z6N6_9CYAN</name>
<evidence type="ECO:0000313" key="1">
    <source>
        <dbReference type="EMBL" id="MBD2150963.1"/>
    </source>
</evidence>